<dbReference type="PANTHER" id="PTHR43000">
    <property type="entry name" value="DTDP-D-GLUCOSE 4,6-DEHYDRATASE-RELATED"/>
    <property type="match status" value="1"/>
</dbReference>
<comment type="similarity">
    <text evidence="1">Belongs to the NAD(P)-dependent epimerase/dehydratase family.</text>
</comment>
<dbReference type="InterPro" id="IPR001509">
    <property type="entry name" value="Epimerase_deHydtase"/>
</dbReference>
<name>E6SSY6_BACT6</name>
<proteinExistence type="inferred from homology"/>
<dbReference type="OrthoDB" id="329806at2"/>
<gene>
    <name evidence="3" type="ordered locus">Bache_2248</name>
</gene>
<protein>
    <submittedName>
        <fullName evidence="3">NAD-dependent epimerase/dehydratase</fullName>
    </submittedName>
</protein>
<dbReference type="KEGG" id="bhl:Bache_2248"/>
<dbReference type="Proteomes" id="UP000008630">
    <property type="component" value="Chromosome"/>
</dbReference>
<dbReference type="InterPro" id="IPR036291">
    <property type="entry name" value="NAD(P)-bd_dom_sf"/>
</dbReference>
<reference evidence="3 4" key="2">
    <citation type="journal article" date="2011" name="Stand. Genomic Sci.">
        <title>Complete genome sequence of Bacteroides helcogenes type strain (P 36-108).</title>
        <authorList>
            <person name="Pati A."/>
            <person name="Gronow S."/>
            <person name="Zeytun A."/>
            <person name="Lapidus A."/>
            <person name="Nolan M."/>
            <person name="Hammon N."/>
            <person name="Deshpande S."/>
            <person name="Cheng J.F."/>
            <person name="Tapia R."/>
            <person name="Han C."/>
            <person name="Goodwin L."/>
            <person name="Pitluck S."/>
            <person name="Liolios K."/>
            <person name="Pagani I."/>
            <person name="Ivanova N."/>
            <person name="Mavromatis K."/>
            <person name="Chen A."/>
            <person name="Palaniappan K."/>
            <person name="Land M."/>
            <person name="Hauser L."/>
            <person name="Chang Y.J."/>
            <person name="Jeffries C.D."/>
            <person name="Detter J.C."/>
            <person name="Brambilla E."/>
            <person name="Rohde M."/>
            <person name="Goker M."/>
            <person name="Woyke T."/>
            <person name="Bristow J."/>
            <person name="Eisen J.A."/>
            <person name="Markowitz V."/>
            <person name="Hugenholtz P."/>
            <person name="Kyrpides N.C."/>
            <person name="Klenk H.P."/>
            <person name="Lucas S."/>
        </authorList>
    </citation>
    <scope>NUCLEOTIDE SEQUENCE [LARGE SCALE GENOMIC DNA]</scope>
    <source>
        <strain evidence="4">ATCC 35417 / DSM 20613 / JCM 6297 / CCUG 15421 / P 36-108</strain>
    </source>
</reference>
<dbReference type="SUPFAM" id="SSF51735">
    <property type="entry name" value="NAD(P)-binding Rossmann-fold domains"/>
    <property type="match status" value="1"/>
</dbReference>
<dbReference type="RefSeq" id="WP_013547808.1">
    <property type="nucleotide sequence ID" value="NC_014933.1"/>
</dbReference>
<reference key="1">
    <citation type="submission" date="2010-11" db="EMBL/GenBank/DDBJ databases">
        <title>The complete genome of Bacteroides helcogenes P 36-108.</title>
        <authorList>
            <consortium name="US DOE Joint Genome Institute (JGI-PGF)"/>
            <person name="Lucas S."/>
            <person name="Copeland A."/>
            <person name="Lapidus A."/>
            <person name="Bruce D."/>
            <person name="Goodwin L."/>
            <person name="Pitluck S."/>
            <person name="Kyrpides N."/>
            <person name="Mavromatis K."/>
            <person name="Ivanova N."/>
            <person name="Zeytun A."/>
            <person name="Brettin T."/>
            <person name="Detter J.C."/>
            <person name="Tapia R."/>
            <person name="Han C."/>
            <person name="Land M."/>
            <person name="Hauser L."/>
            <person name="Markowitz V."/>
            <person name="Cheng J.-F."/>
            <person name="Hugenholtz P."/>
            <person name="Woyke T."/>
            <person name="Wu D."/>
            <person name="Gronow S."/>
            <person name="Wellnitz S."/>
            <person name="Brambilla E."/>
            <person name="Klenk H.-P."/>
            <person name="Eisen J.A."/>
        </authorList>
    </citation>
    <scope>NUCLEOTIDE SEQUENCE</scope>
    <source>
        <strain>P 36-108</strain>
    </source>
</reference>
<keyword evidence="4" id="KW-1185">Reference proteome</keyword>
<dbReference type="Gene3D" id="3.40.50.720">
    <property type="entry name" value="NAD(P)-binding Rossmann-like Domain"/>
    <property type="match status" value="1"/>
</dbReference>
<accession>E6SSY6</accession>
<organism evidence="3 4">
    <name type="scientific">Bacteroides helcogenes (strain ATCC 35417 / DSM 20613 / JCM 6297 / CCUG 15421 / P 36-108)</name>
    <dbReference type="NCBI Taxonomy" id="693979"/>
    <lineage>
        <taxon>Bacteria</taxon>
        <taxon>Pseudomonadati</taxon>
        <taxon>Bacteroidota</taxon>
        <taxon>Bacteroidia</taxon>
        <taxon>Bacteroidales</taxon>
        <taxon>Bacteroidaceae</taxon>
        <taxon>Bacteroides</taxon>
    </lineage>
</organism>
<dbReference type="HOGENOM" id="CLU_007383_6_1_10"/>
<evidence type="ECO:0000313" key="3">
    <source>
        <dbReference type="EMBL" id="ADV44217.1"/>
    </source>
</evidence>
<feature type="domain" description="NAD-dependent epimerase/dehydratase" evidence="2">
    <location>
        <begin position="4"/>
        <end position="214"/>
    </location>
</feature>
<dbReference type="AlphaFoldDB" id="E6SSY6"/>
<sequence>MKLLFTGASGFLGNNVYPLLERMYDVTTVGLLPQDNYTVNIAREIPELREQYDVVLHAAGKAHSVPKTEEEKRVFFDVNLQGTKNLCTALERRGMPRVFIFISTVAVYGCDYGENISEEHSLDGVTPYAVSKRLAEEYLQKWCYEHNVILGIVRPSLIAGPNPPGNLGAMIYGIRSGRYLSIAGSRARKSVLMVQDIAKLVPLLAEKGGVYNVCDSYQPTFRELETVICRQLNRNLPLSIPYWIAKCMALVGDCLGKKAPINSLKLRKITKSLTFSNEKAIHELGWRPTSVLENFKIE</sequence>
<evidence type="ECO:0000313" key="4">
    <source>
        <dbReference type="Proteomes" id="UP000008630"/>
    </source>
</evidence>
<dbReference type="EMBL" id="CP002352">
    <property type="protein sequence ID" value="ADV44217.1"/>
    <property type="molecule type" value="Genomic_DNA"/>
</dbReference>
<evidence type="ECO:0000256" key="1">
    <source>
        <dbReference type="ARBA" id="ARBA00007637"/>
    </source>
</evidence>
<evidence type="ECO:0000259" key="2">
    <source>
        <dbReference type="Pfam" id="PF01370"/>
    </source>
</evidence>
<dbReference type="eggNOG" id="COG0451">
    <property type="taxonomic scope" value="Bacteria"/>
</dbReference>
<dbReference type="STRING" id="693979.Bache_2248"/>
<dbReference type="Pfam" id="PF01370">
    <property type="entry name" value="Epimerase"/>
    <property type="match status" value="1"/>
</dbReference>
<dbReference type="PATRIC" id="fig|693979.3.peg.2360"/>